<evidence type="ECO:0000313" key="2">
    <source>
        <dbReference type="Proteomes" id="UP000221165"/>
    </source>
</evidence>
<sequence>MLRDCSVGGLALDSRRSFQDVFSYVSGYSAD</sequence>
<gene>
    <name evidence="1" type="ORF">CSUI_005812</name>
</gene>
<dbReference type="EMBL" id="MIGC01002820">
    <property type="protein sequence ID" value="PHJ20355.1"/>
    <property type="molecule type" value="Genomic_DNA"/>
</dbReference>
<organism evidence="1 2">
    <name type="scientific">Cystoisospora suis</name>
    <dbReference type="NCBI Taxonomy" id="483139"/>
    <lineage>
        <taxon>Eukaryota</taxon>
        <taxon>Sar</taxon>
        <taxon>Alveolata</taxon>
        <taxon>Apicomplexa</taxon>
        <taxon>Conoidasida</taxon>
        <taxon>Coccidia</taxon>
        <taxon>Eucoccidiorida</taxon>
        <taxon>Eimeriorina</taxon>
        <taxon>Sarcocystidae</taxon>
        <taxon>Cystoisospora</taxon>
    </lineage>
</organism>
<proteinExistence type="predicted"/>
<protein>
    <submittedName>
        <fullName evidence="1">Uncharacterized protein</fullName>
    </submittedName>
</protein>
<reference evidence="1 2" key="1">
    <citation type="journal article" date="2017" name="Int. J. Parasitol.">
        <title>The genome of the protozoan parasite Cystoisospora suis and a reverse vaccinology approach to identify vaccine candidates.</title>
        <authorList>
            <person name="Palmieri N."/>
            <person name="Shrestha A."/>
            <person name="Ruttkowski B."/>
            <person name="Beck T."/>
            <person name="Vogl C."/>
            <person name="Tomley F."/>
            <person name="Blake D.P."/>
            <person name="Joachim A."/>
        </authorList>
    </citation>
    <scope>NUCLEOTIDE SEQUENCE [LARGE SCALE GENOMIC DNA]</scope>
    <source>
        <strain evidence="1 2">Wien I</strain>
    </source>
</reference>
<dbReference type="AlphaFoldDB" id="A0A2C6KW79"/>
<accession>A0A2C6KW79</accession>
<dbReference type="GeneID" id="94429191"/>
<name>A0A2C6KW79_9APIC</name>
<dbReference type="VEuPathDB" id="ToxoDB:CSUI_005812"/>
<evidence type="ECO:0000313" key="1">
    <source>
        <dbReference type="EMBL" id="PHJ20355.1"/>
    </source>
</evidence>
<keyword evidence="2" id="KW-1185">Reference proteome</keyword>
<dbReference type="Proteomes" id="UP000221165">
    <property type="component" value="Unassembled WGS sequence"/>
</dbReference>
<comment type="caution">
    <text evidence="1">The sequence shown here is derived from an EMBL/GenBank/DDBJ whole genome shotgun (WGS) entry which is preliminary data.</text>
</comment>
<dbReference type="RefSeq" id="XP_067922044.1">
    <property type="nucleotide sequence ID" value="XM_068065980.1"/>
</dbReference>